<accession>A0ABZ2QYW4</accession>
<evidence type="ECO:0000256" key="1">
    <source>
        <dbReference type="SAM" id="SignalP"/>
    </source>
</evidence>
<dbReference type="EMBL" id="CP147982">
    <property type="protein sequence ID" value="WXK81160.1"/>
    <property type="molecule type" value="Genomic_DNA"/>
</dbReference>
<keyword evidence="3" id="KW-1185">Reference proteome</keyword>
<protein>
    <submittedName>
        <fullName evidence="2">Uncharacterized protein</fullName>
    </submittedName>
</protein>
<dbReference type="RefSeq" id="WP_407288978.1">
    <property type="nucleotide sequence ID" value="NZ_CP147982.1"/>
</dbReference>
<evidence type="ECO:0000313" key="2">
    <source>
        <dbReference type="EMBL" id="WXK81160.1"/>
    </source>
</evidence>
<evidence type="ECO:0000313" key="3">
    <source>
        <dbReference type="Proteomes" id="UP001626628"/>
    </source>
</evidence>
<dbReference type="Proteomes" id="UP001626628">
    <property type="component" value="Chromosome"/>
</dbReference>
<gene>
    <name evidence="2" type="ORF">WAB15_36955</name>
</gene>
<keyword evidence="1" id="KW-0732">Signal</keyword>
<organism evidence="2 3">
    <name type="scientific">Streptomyces sirii</name>
    <dbReference type="NCBI Taxonomy" id="3127701"/>
    <lineage>
        <taxon>Bacteria</taxon>
        <taxon>Bacillati</taxon>
        <taxon>Actinomycetota</taxon>
        <taxon>Actinomycetes</taxon>
        <taxon>Kitasatosporales</taxon>
        <taxon>Streptomycetaceae</taxon>
        <taxon>Streptomyces</taxon>
    </lineage>
</organism>
<feature type="chain" id="PRO_5046174537" evidence="1">
    <location>
        <begin position="16"/>
        <end position="199"/>
    </location>
</feature>
<name>A0ABZ2QYW4_9ACTN</name>
<feature type="signal peptide" evidence="1">
    <location>
        <begin position="1"/>
        <end position="15"/>
    </location>
</feature>
<sequence length="199" mass="20890">MPQRLLMYGSSVALAAGGVLIPGDALTAAAMPHHAAASTVAAGINIPAVEWAEVTDPPSGVTARLPGEVKVTESNDPHCRMYSALTADTHVVFAVCDLPETPTMEGLHETAKGGTDSFRKNSGNVAIKSSTRETEFDGHPTLELRLSTKEGGPDSPVGAFRYIADDSRVIAAETVAYAQNEKSLNSTHKQLIAGIRIPD</sequence>
<proteinExistence type="predicted"/>
<reference evidence="2 3" key="1">
    <citation type="submission" date="2024-03" db="EMBL/GenBank/DDBJ databases">
        <title>The complete genome of Streptomyces sirii sp.nov.</title>
        <authorList>
            <person name="Zakalyukina Y.V."/>
            <person name="Belik A.R."/>
            <person name="Biryukov M.V."/>
            <person name="Baturina O.A."/>
            <person name="Kabilov M.R."/>
        </authorList>
    </citation>
    <scope>NUCLEOTIDE SEQUENCE [LARGE SCALE GENOMIC DNA]</scope>
    <source>
        <strain evidence="2 3">BP-8</strain>
    </source>
</reference>